<protein>
    <recommendedName>
        <fullName evidence="1">GIY-YIG domain-containing protein</fullName>
    </recommendedName>
</protein>
<dbReference type="InterPro" id="IPR058912">
    <property type="entry name" value="HTH_animal"/>
</dbReference>
<sequence length="252" mass="30051">MGLVEDKLWEECTVKPTERCRFIHDNWGLWPHGKDSFISFMQILNNLYPNELEFTYVFDYKTITFLDVCIKRTGQGYLDTDLYVKPSFKNLYLHYDSYHNRYALDNIAYGQALRIKSICSQEKDLRRNLEILEHNLSERGTTGEKFRINDDISCNTIGVVYLINCIDCNKQYVGETGLELRSRHRGHRQEFRKRTTPLGKHFENCRDFELIVLEKVKNNCKRIRKEAEFKWIYRLNTFKPEGINIKEVKLKV</sequence>
<feature type="domain" description="GIY-YIG" evidence="1">
    <location>
        <begin position="156"/>
        <end position="244"/>
    </location>
</feature>
<dbReference type="PANTHER" id="PTHR21301">
    <property type="entry name" value="REVERSE TRANSCRIPTASE"/>
    <property type="match status" value="1"/>
</dbReference>
<evidence type="ECO:0000313" key="3">
    <source>
        <dbReference type="Proteomes" id="UP001152320"/>
    </source>
</evidence>
<dbReference type="Pfam" id="PF01541">
    <property type="entry name" value="GIY-YIG"/>
    <property type="match status" value="1"/>
</dbReference>
<dbReference type="InterPro" id="IPR035901">
    <property type="entry name" value="GIY-YIG_endonuc_sf"/>
</dbReference>
<comment type="caution">
    <text evidence="2">The sequence shown here is derived from an EMBL/GenBank/DDBJ whole genome shotgun (WGS) entry which is preliminary data.</text>
</comment>
<gene>
    <name evidence="2" type="ORF">HOLleu_32589</name>
</gene>
<evidence type="ECO:0000313" key="2">
    <source>
        <dbReference type="EMBL" id="KAJ8027444.1"/>
    </source>
</evidence>
<keyword evidence="3" id="KW-1185">Reference proteome</keyword>
<dbReference type="Gene3D" id="3.40.1440.10">
    <property type="entry name" value="GIY-YIG endonuclease"/>
    <property type="match status" value="1"/>
</dbReference>
<dbReference type="PROSITE" id="PS50164">
    <property type="entry name" value="GIY_YIG"/>
    <property type="match status" value="1"/>
</dbReference>
<dbReference type="Pfam" id="PF26215">
    <property type="entry name" value="HTH_animal"/>
    <property type="match status" value="1"/>
</dbReference>
<proteinExistence type="predicted"/>
<dbReference type="EMBL" id="JAIZAY010000016">
    <property type="protein sequence ID" value="KAJ8027444.1"/>
    <property type="molecule type" value="Genomic_DNA"/>
</dbReference>
<dbReference type="Proteomes" id="UP001152320">
    <property type="component" value="Chromosome 16"/>
</dbReference>
<evidence type="ECO:0000259" key="1">
    <source>
        <dbReference type="PROSITE" id="PS50164"/>
    </source>
</evidence>
<dbReference type="CDD" id="cd10442">
    <property type="entry name" value="GIY-YIG_PLEs"/>
    <property type="match status" value="1"/>
</dbReference>
<dbReference type="PANTHER" id="PTHR21301:SF10">
    <property type="entry name" value="REVERSE TRANSCRIPTASE DOMAIN-CONTAINING PROTEIN"/>
    <property type="match status" value="1"/>
</dbReference>
<accession>A0A9Q1BIX0</accession>
<name>A0A9Q1BIX0_HOLLE</name>
<dbReference type="AlphaFoldDB" id="A0A9Q1BIX0"/>
<reference evidence="2" key="1">
    <citation type="submission" date="2021-10" db="EMBL/GenBank/DDBJ databases">
        <title>Tropical sea cucumber genome reveals ecological adaptation and Cuvierian tubules defense mechanism.</title>
        <authorList>
            <person name="Chen T."/>
        </authorList>
    </citation>
    <scope>NUCLEOTIDE SEQUENCE</scope>
    <source>
        <strain evidence="2">Nanhai2018</strain>
        <tissue evidence="2">Muscle</tissue>
    </source>
</reference>
<dbReference type="InterPro" id="IPR000305">
    <property type="entry name" value="GIY-YIG_endonuc"/>
</dbReference>
<organism evidence="2 3">
    <name type="scientific">Holothuria leucospilota</name>
    <name type="common">Black long sea cucumber</name>
    <name type="synonym">Mertensiothuria leucospilota</name>
    <dbReference type="NCBI Taxonomy" id="206669"/>
    <lineage>
        <taxon>Eukaryota</taxon>
        <taxon>Metazoa</taxon>
        <taxon>Echinodermata</taxon>
        <taxon>Eleutherozoa</taxon>
        <taxon>Echinozoa</taxon>
        <taxon>Holothuroidea</taxon>
        <taxon>Aspidochirotacea</taxon>
        <taxon>Aspidochirotida</taxon>
        <taxon>Holothuriidae</taxon>
        <taxon>Holothuria</taxon>
    </lineage>
</organism>